<reference evidence="1 2" key="1">
    <citation type="journal article" date="2019" name="Sci. Rep.">
        <title>Orb-weaving spider Araneus ventricosus genome elucidates the spidroin gene catalogue.</title>
        <authorList>
            <person name="Kono N."/>
            <person name="Nakamura H."/>
            <person name="Ohtoshi R."/>
            <person name="Moran D.A.P."/>
            <person name="Shinohara A."/>
            <person name="Yoshida Y."/>
            <person name="Fujiwara M."/>
            <person name="Mori M."/>
            <person name="Tomita M."/>
            <person name="Arakawa K."/>
        </authorList>
    </citation>
    <scope>NUCLEOTIDE SEQUENCE [LARGE SCALE GENOMIC DNA]</scope>
</reference>
<sequence>MRIRLHIPNTDVCRCKYSLVKFVPRAAATGGLFWDRSRKFKLLSDDEDDTLAGNPSPNFLTMPKDGHLMSDLEYTRESGFEREALLS</sequence>
<proteinExistence type="predicted"/>
<comment type="caution">
    <text evidence="1">The sequence shown here is derived from an EMBL/GenBank/DDBJ whole genome shotgun (WGS) entry which is preliminary data.</text>
</comment>
<evidence type="ECO:0000313" key="1">
    <source>
        <dbReference type="EMBL" id="GBN66804.1"/>
    </source>
</evidence>
<dbReference type="Proteomes" id="UP000499080">
    <property type="component" value="Unassembled WGS sequence"/>
</dbReference>
<gene>
    <name evidence="1" type="ORF">AVEN_220844_1</name>
</gene>
<dbReference type="EMBL" id="BGPR01014812">
    <property type="protein sequence ID" value="GBN66804.1"/>
    <property type="molecule type" value="Genomic_DNA"/>
</dbReference>
<name>A0A4Y2QTS5_ARAVE</name>
<accession>A0A4Y2QTS5</accession>
<keyword evidence="2" id="KW-1185">Reference proteome</keyword>
<evidence type="ECO:0000313" key="2">
    <source>
        <dbReference type="Proteomes" id="UP000499080"/>
    </source>
</evidence>
<protein>
    <submittedName>
        <fullName evidence="1">Uncharacterized protein</fullName>
    </submittedName>
</protein>
<organism evidence="1 2">
    <name type="scientific">Araneus ventricosus</name>
    <name type="common">Orbweaver spider</name>
    <name type="synonym">Epeira ventricosa</name>
    <dbReference type="NCBI Taxonomy" id="182803"/>
    <lineage>
        <taxon>Eukaryota</taxon>
        <taxon>Metazoa</taxon>
        <taxon>Ecdysozoa</taxon>
        <taxon>Arthropoda</taxon>
        <taxon>Chelicerata</taxon>
        <taxon>Arachnida</taxon>
        <taxon>Araneae</taxon>
        <taxon>Araneomorphae</taxon>
        <taxon>Entelegynae</taxon>
        <taxon>Araneoidea</taxon>
        <taxon>Araneidae</taxon>
        <taxon>Araneus</taxon>
    </lineage>
</organism>
<dbReference type="AlphaFoldDB" id="A0A4Y2QTS5"/>